<evidence type="ECO:0008006" key="2">
    <source>
        <dbReference type="Google" id="ProtNLM"/>
    </source>
</evidence>
<name>A0A1J5SQ66_9ZZZZ</name>
<reference evidence="1" key="1">
    <citation type="submission" date="2016-10" db="EMBL/GenBank/DDBJ databases">
        <title>Sequence of Gallionella enrichment culture.</title>
        <authorList>
            <person name="Poehlein A."/>
            <person name="Muehling M."/>
            <person name="Daniel R."/>
        </authorList>
    </citation>
    <scope>NUCLEOTIDE SEQUENCE</scope>
</reference>
<accession>A0A1J5SQ66</accession>
<dbReference type="AlphaFoldDB" id="A0A1J5SQ66"/>
<comment type="caution">
    <text evidence="1">The sequence shown here is derived from an EMBL/GenBank/DDBJ whole genome shotgun (WGS) entry which is preliminary data.</text>
</comment>
<dbReference type="EMBL" id="MLJW01000063">
    <property type="protein sequence ID" value="OIR03780.1"/>
    <property type="molecule type" value="Genomic_DNA"/>
</dbReference>
<organism evidence="1">
    <name type="scientific">mine drainage metagenome</name>
    <dbReference type="NCBI Taxonomy" id="410659"/>
    <lineage>
        <taxon>unclassified sequences</taxon>
        <taxon>metagenomes</taxon>
        <taxon>ecological metagenomes</taxon>
    </lineage>
</organism>
<protein>
    <recommendedName>
        <fullName evidence="2">Outer membrane lipoprotein-sorting protein</fullName>
    </recommendedName>
</protein>
<gene>
    <name evidence="1" type="ORF">GALL_142000</name>
</gene>
<proteinExistence type="predicted"/>
<evidence type="ECO:0000313" key="1">
    <source>
        <dbReference type="EMBL" id="OIR03780.1"/>
    </source>
</evidence>
<sequence length="249" mass="27820">MRFKLLCVLIAAAVMGVPSLARAEATPFDLAIIAKARAYVGPEATLNSIRTIHFTGHLTTDDGAKAALDIMFKKPCCQRVVTTGDKQIEVTALDDYDAWQRISDAKDLRHKTLAILGKDKILRLRANTFENLYFFRGVTDPEDIDDLGRTTIDGREAVKLRFNYDPGIYFVRYFDVETGKLLRTETAFGDVIVEEGRIVVDGVKFAKRIITTSPKPGGGTYRMTVDFDKVTLNEEMPESLFSVPLPTFD</sequence>